<dbReference type="PANTHER" id="PTHR35192">
    <property type="entry name" value="PROTEIN, PUTATIVE-RELATED"/>
    <property type="match status" value="1"/>
</dbReference>
<evidence type="ECO:0000313" key="3">
    <source>
        <dbReference type="Proteomes" id="UP000292082"/>
    </source>
</evidence>
<sequence>MCRRSTLPAKQRRLKAFRIWFVCRSQISLCSTNTFYHHQLNLSADHKTCYYPDHAEPICTPGAPCNFKCKDGFFPQPPLWPIECVCEWPFQVCNGICGLYKACPSGKPWRRENLRKRAACEPGMTACGIYGHTNVLGNAWECLDTATDLESCGGCATPLDAFSPRGVDCTAIPGVADVACQAGACAVKRCAPGYEVSADGTFCLTSNPLLEQN</sequence>
<dbReference type="Pfam" id="PF21671">
    <property type="entry name" value="CPL1-like"/>
    <property type="match status" value="1"/>
</dbReference>
<reference evidence="2 3" key="1">
    <citation type="submission" date="2019-01" db="EMBL/GenBank/DDBJ databases">
        <title>Draft genome sequences of three monokaryotic isolates of the white-rot basidiomycete fungus Dichomitus squalens.</title>
        <authorList>
            <consortium name="DOE Joint Genome Institute"/>
            <person name="Lopez S.C."/>
            <person name="Andreopoulos B."/>
            <person name="Pangilinan J."/>
            <person name="Lipzen A."/>
            <person name="Riley R."/>
            <person name="Ahrendt S."/>
            <person name="Ng V."/>
            <person name="Barry K."/>
            <person name="Daum C."/>
            <person name="Grigoriev I.V."/>
            <person name="Hilden K.S."/>
            <person name="Makela M.R."/>
            <person name="de Vries R.P."/>
        </authorList>
    </citation>
    <scope>NUCLEOTIDE SEQUENCE [LARGE SCALE GENOMIC DNA]</scope>
    <source>
        <strain evidence="2 3">CBS 464.89</strain>
    </source>
</reference>
<evidence type="ECO:0000313" key="2">
    <source>
        <dbReference type="EMBL" id="TBU62108.1"/>
    </source>
</evidence>
<gene>
    <name evidence="2" type="ORF">BD310DRAFT_811808</name>
</gene>
<evidence type="ECO:0000259" key="1">
    <source>
        <dbReference type="Pfam" id="PF21671"/>
    </source>
</evidence>
<feature type="domain" description="Protein CPL1-like" evidence="1">
    <location>
        <begin position="140"/>
        <end position="203"/>
    </location>
</feature>
<dbReference type="PANTHER" id="PTHR35192:SF2">
    <property type="entry name" value="APPLE DOMAIN-CONTAINING PROTEIN"/>
    <property type="match status" value="1"/>
</dbReference>
<protein>
    <recommendedName>
        <fullName evidence="1">Protein CPL1-like domain-containing protein</fullName>
    </recommendedName>
</protein>
<dbReference type="EMBL" id="ML145095">
    <property type="protein sequence ID" value="TBU62108.1"/>
    <property type="molecule type" value="Genomic_DNA"/>
</dbReference>
<dbReference type="STRING" id="114155.A0A4V2K913"/>
<organism evidence="2 3">
    <name type="scientific">Dichomitus squalens</name>
    <dbReference type="NCBI Taxonomy" id="114155"/>
    <lineage>
        <taxon>Eukaryota</taxon>
        <taxon>Fungi</taxon>
        <taxon>Dikarya</taxon>
        <taxon>Basidiomycota</taxon>
        <taxon>Agaricomycotina</taxon>
        <taxon>Agaricomycetes</taxon>
        <taxon>Polyporales</taxon>
        <taxon>Polyporaceae</taxon>
        <taxon>Dichomitus</taxon>
    </lineage>
</organism>
<accession>A0A4V2K913</accession>
<name>A0A4V2K913_9APHY</name>
<dbReference type="Proteomes" id="UP000292082">
    <property type="component" value="Unassembled WGS sequence"/>
</dbReference>
<dbReference type="InterPro" id="IPR038955">
    <property type="entry name" value="PriA/CPL1_fungi"/>
</dbReference>
<dbReference type="OMA" id="DAPACIR"/>
<dbReference type="AlphaFoldDB" id="A0A4V2K913"/>
<proteinExistence type="predicted"/>
<keyword evidence="3" id="KW-1185">Reference proteome</keyword>
<dbReference type="InterPro" id="IPR048661">
    <property type="entry name" value="CPL1-like"/>
</dbReference>